<evidence type="ECO:0000313" key="1">
    <source>
        <dbReference type="EMBL" id="OCH90780.1"/>
    </source>
</evidence>
<proteinExistence type="predicted"/>
<accession>A0A8E2B3N6</accession>
<reference evidence="1 2" key="1">
    <citation type="submission" date="2016-07" db="EMBL/GenBank/DDBJ databases">
        <title>Draft genome of the white-rot fungus Obba rivulosa 3A-2.</title>
        <authorList>
            <consortium name="DOE Joint Genome Institute"/>
            <person name="Miettinen O."/>
            <person name="Riley R."/>
            <person name="Acob R."/>
            <person name="Barry K."/>
            <person name="Cullen D."/>
            <person name="De Vries R."/>
            <person name="Hainaut M."/>
            <person name="Hatakka A."/>
            <person name="Henrissat B."/>
            <person name="Hilden K."/>
            <person name="Kuo R."/>
            <person name="Labutti K."/>
            <person name="Lipzen A."/>
            <person name="Makela M.R."/>
            <person name="Sandor L."/>
            <person name="Spatafora J.W."/>
            <person name="Grigoriev I.V."/>
            <person name="Hibbett D.S."/>
        </authorList>
    </citation>
    <scope>NUCLEOTIDE SEQUENCE [LARGE SCALE GENOMIC DNA]</scope>
    <source>
        <strain evidence="1 2">3A-2</strain>
    </source>
</reference>
<dbReference type="EMBL" id="KV722398">
    <property type="protein sequence ID" value="OCH90780.1"/>
    <property type="molecule type" value="Genomic_DNA"/>
</dbReference>
<sequence length="223" mass="24516">MRQRAVGPVCASACGAGWEGSARPAVLDSSFGQKSVHCARLHRIKSLHHVLFDLMHRAATCADSRHRASILNLNGHKDGGRKRRGLYTDLQHGQQKPRPRLVPGCSDFKLRSATRAWALAHLEGQLPNGACCRAYFSLVFCQSARDSLQTPQLICCRFGVALYKLCVISAVSFPLVPQPLSSRSLEAPGARSTGSTSANLKGSQVSYIYYISFGRRRQRPRLL</sequence>
<gene>
    <name evidence="1" type="ORF">OBBRIDRAFT_571834</name>
</gene>
<dbReference type="AlphaFoldDB" id="A0A8E2B3N6"/>
<organism evidence="1 2">
    <name type="scientific">Obba rivulosa</name>
    <dbReference type="NCBI Taxonomy" id="1052685"/>
    <lineage>
        <taxon>Eukaryota</taxon>
        <taxon>Fungi</taxon>
        <taxon>Dikarya</taxon>
        <taxon>Basidiomycota</taxon>
        <taxon>Agaricomycotina</taxon>
        <taxon>Agaricomycetes</taxon>
        <taxon>Polyporales</taxon>
        <taxon>Gelatoporiaceae</taxon>
        <taxon>Obba</taxon>
    </lineage>
</organism>
<dbReference type="Proteomes" id="UP000250043">
    <property type="component" value="Unassembled WGS sequence"/>
</dbReference>
<protein>
    <submittedName>
        <fullName evidence="1">Uncharacterized protein</fullName>
    </submittedName>
</protein>
<name>A0A8E2B3N6_9APHY</name>
<evidence type="ECO:0000313" key="2">
    <source>
        <dbReference type="Proteomes" id="UP000250043"/>
    </source>
</evidence>
<keyword evidence="2" id="KW-1185">Reference proteome</keyword>